<feature type="transmembrane region" description="Helical" evidence="10">
    <location>
        <begin position="37"/>
        <end position="58"/>
    </location>
</feature>
<organism evidence="12 13">
    <name type="scientific">Gulosibacter bifidus</name>
    <dbReference type="NCBI Taxonomy" id="272239"/>
    <lineage>
        <taxon>Bacteria</taxon>
        <taxon>Bacillati</taxon>
        <taxon>Actinomycetota</taxon>
        <taxon>Actinomycetes</taxon>
        <taxon>Micrococcales</taxon>
        <taxon>Microbacteriaceae</taxon>
        <taxon>Gulosibacter</taxon>
    </lineage>
</organism>
<dbReference type="PROSITE" id="PS50850">
    <property type="entry name" value="MFS"/>
    <property type="match status" value="1"/>
</dbReference>
<feature type="transmembrane region" description="Helical" evidence="10">
    <location>
        <begin position="99"/>
        <end position="121"/>
    </location>
</feature>
<feature type="transmembrane region" description="Helical" evidence="10">
    <location>
        <begin position="277"/>
        <end position="294"/>
    </location>
</feature>
<accession>A0ABW5RGV9</accession>
<evidence type="ECO:0000259" key="11">
    <source>
        <dbReference type="PROSITE" id="PS50850"/>
    </source>
</evidence>
<evidence type="ECO:0000256" key="9">
    <source>
        <dbReference type="SAM" id="MobiDB-lite"/>
    </source>
</evidence>
<evidence type="ECO:0000256" key="7">
    <source>
        <dbReference type="ARBA" id="ARBA00038075"/>
    </source>
</evidence>
<feature type="region of interest" description="Disordered" evidence="9">
    <location>
        <begin position="1"/>
        <end position="27"/>
    </location>
</feature>
<comment type="caution">
    <text evidence="12">The sequence shown here is derived from an EMBL/GenBank/DDBJ whole genome shotgun (WGS) entry which is preliminary data.</text>
</comment>
<dbReference type="PANTHER" id="PTHR23513:SF9">
    <property type="entry name" value="ENTEROBACTIN EXPORTER ENTS"/>
    <property type="match status" value="1"/>
</dbReference>
<comment type="similarity">
    <text evidence="7">Belongs to the major facilitator superfamily. Drug:H(+) antiporter-3 (DHA3) (TC 2.A.1.21) family.</text>
</comment>
<dbReference type="EMBL" id="JBHUNF010000001">
    <property type="protein sequence ID" value="MFD2673931.1"/>
    <property type="molecule type" value="Genomic_DNA"/>
</dbReference>
<comment type="subcellular location">
    <subcellularLocation>
        <location evidence="1">Cell inner membrane</location>
        <topology evidence="1">Multi-pass membrane protein</topology>
    </subcellularLocation>
</comment>
<feature type="transmembrane region" description="Helical" evidence="10">
    <location>
        <begin position="399"/>
        <end position="421"/>
    </location>
</feature>
<evidence type="ECO:0000256" key="3">
    <source>
        <dbReference type="ARBA" id="ARBA00022475"/>
    </source>
</evidence>
<keyword evidence="3" id="KW-1003">Cell membrane</keyword>
<feature type="transmembrane region" description="Helical" evidence="10">
    <location>
        <begin position="70"/>
        <end position="92"/>
    </location>
</feature>
<keyword evidence="5 10" id="KW-1133">Transmembrane helix</keyword>
<feature type="transmembrane region" description="Helical" evidence="10">
    <location>
        <begin position="366"/>
        <end position="387"/>
    </location>
</feature>
<keyword evidence="13" id="KW-1185">Reference proteome</keyword>
<proteinExistence type="inferred from homology"/>
<protein>
    <recommendedName>
        <fullName evidence="8">Multidrug efflux pump Tap</fullName>
    </recommendedName>
</protein>
<feature type="domain" description="Major facilitator superfamily (MFS) profile" evidence="11">
    <location>
        <begin position="34"/>
        <end position="457"/>
    </location>
</feature>
<keyword evidence="4 10" id="KW-0812">Transmembrane</keyword>
<feature type="transmembrane region" description="Helical" evidence="10">
    <location>
        <begin position="433"/>
        <end position="455"/>
    </location>
</feature>
<dbReference type="CDD" id="cd06173">
    <property type="entry name" value="MFS_MefA_like"/>
    <property type="match status" value="1"/>
</dbReference>
<dbReference type="SUPFAM" id="SSF103473">
    <property type="entry name" value="MFS general substrate transporter"/>
    <property type="match status" value="1"/>
</dbReference>
<feature type="transmembrane region" description="Helical" evidence="10">
    <location>
        <begin position="314"/>
        <end position="333"/>
    </location>
</feature>
<dbReference type="Gene3D" id="1.20.1250.20">
    <property type="entry name" value="MFS general substrate transporter like domains"/>
    <property type="match status" value="1"/>
</dbReference>
<feature type="compositionally biased region" description="Low complexity" evidence="9">
    <location>
        <begin position="7"/>
        <end position="21"/>
    </location>
</feature>
<reference evidence="13" key="1">
    <citation type="journal article" date="2019" name="Int. J. Syst. Evol. Microbiol.">
        <title>The Global Catalogue of Microorganisms (GCM) 10K type strain sequencing project: providing services to taxonomists for standard genome sequencing and annotation.</title>
        <authorList>
            <consortium name="The Broad Institute Genomics Platform"/>
            <consortium name="The Broad Institute Genome Sequencing Center for Infectious Disease"/>
            <person name="Wu L."/>
            <person name="Ma J."/>
        </authorList>
    </citation>
    <scope>NUCLEOTIDE SEQUENCE [LARGE SCALE GENOMIC DNA]</scope>
    <source>
        <strain evidence="13">TISTR 1511</strain>
    </source>
</reference>
<evidence type="ECO:0000256" key="2">
    <source>
        <dbReference type="ARBA" id="ARBA00022448"/>
    </source>
</evidence>
<gene>
    <name evidence="12" type="ORF">ACFSUQ_01230</name>
</gene>
<dbReference type="Pfam" id="PF07690">
    <property type="entry name" value="MFS_1"/>
    <property type="match status" value="1"/>
</dbReference>
<evidence type="ECO:0000256" key="5">
    <source>
        <dbReference type="ARBA" id="ARBA00022989"/>
    </source>
</evidence>
<dbReference type="InterPro" id="IPR020846">
    <property type="entry name" value="MFS_dom"/>
</dbReference>
<keyword evidence="2" id="KW-0813">Transport</keyword>
<evidence type="ECO:0000256" key="10">
    <source>
        <dbReference type="SAM" id="Phobius"/>
    </source>
</evidence>
<evidence type="ECO:0000256" key="1">
    <source>
        <dbReference type="ARBA" id="ARBA00004429"/>
    </source>
</evidence>
<dbReference type="InterPro" id="IPR036259">
    <property type="entry name" value="MFS_trans_sf"/>
</dbReference>
<evidence type="ECO:0000256" key="6">
    <source>
        <dbReference type="ARBA" id="ARBA00023136"/>
    </source>
</evidence>
<dbReference type="PANTHER" id="PTHR23513">
    <property type="entry name" value="INTEGRAL MEMBRANE EFFLUX PROTEIN-RELATED"/>
    <property type="match status" value="1"/>
</dbReference>
<evidence type="ECO:0000313" key="12">
    <source>
        <dbReference type="EMBL" id="MFD2673931.1"/>
    </source>
</evidence>
<evidence type="ECO:0000256" key="8">
    <source>
        <dbReference type="ARBA" id="ARBA00040914"/>
    </source>
</evidence>
<keyword evidence="6 10" id="KW-0472">Membrane</keyword>
<feature type="transmembrane region" description="Helical" evidence="10">
    <location>
        <begin position="194"/>
        <end position="213"/>
    </location>
</feature>
<dbReference type="InterPro" id="IPR011701">
    <property type="entry name" value="MFS"/>
</dbReference>
<sequence length="466" mass="49186">MARNVASDPSESPTPSGTTGSKLPRALQPFRSPDFRILMLAMAMSLFGSGMWAVAMVYEVIELGGDEVAVAIVGTSTAIGLITTAILGGVAADRLPRRWILRAVELVNLLAVSFSAILGALGLLQVWHLAVTGALLGIATGFFFPAYSASLPRILREEELLAANGIEGMGRPVLTQALGPAVAGYVTAALAPSVAIIVIAGAHLLALLALCWLHPRVDQGETSGATPPIQVSSPVTGAILLPSIAETTAAEDSGKLAKTTAWEDLREAVRFVAKTPWVAWTLGWSSFILFFYLGPLEVLTPFLLREQLGLGSDAFGMVLAGFGVGAALGSFVISSLALPRRYLTVMLSLWGLPLALFGLFGFVGQLWIIVVLAFIMGATGGAGNVIWGTLLQRRVPRHMLGRVSSLDFFVSLALLPLSTAIAGPVGKWLPIEWIFAAVAVITVAATVYVLLFAGLRQDELDHPIRD</sequence>
<evidence type="ECO:0000313" key="13">
    <source>
        <dbReference type="Proteomes" id="UP001597453"/>
    </source>
</evidence>
<feature type="transmembrane region" description="Helical" evidence="10">
    <location>
        <begin position="342"/>
        <end position="360"/>
    </location>
</feature>
<dbReference type="Proteomes" id="UP001597453">
    <property type="component" value="Unassembled WGS sequence"/>
</dbReference>
<name>A0ABW5RGV9_9MICO</name>
<evidence type="ECO:0000256" key="4">
    <source>
        <dbReference type="ARBA" id="ARBA00022692"/>
    </source>
</evidence>
<dbReference type="RefSeq" id="WP_083524377.1">
    <property type="nucleotide sequence ID" value="NZ_JBHUNF010000001.1"/>
</dbReference>